<dbReference type="Pfam" id="PF00512">
    <property type="entry name" value="HisKA"/>
    <property type="match status" value="1"/>
</dbReference>
<evidence type="ECO:0000256" key="3">
    <source>
        <dbReference type="ARBA" id="ARBA00022553"/>
    </source>
</evidence>
<evidence type="ECO:0000256" key="5">
    <source>
        <dbReference type="ARBA" id="ARBA00022741"/>
    </source>
</evidence>
<feature type="transmembrane region" description="Helical" evidence="10">
    <location>
        <begin position="369"/>
        <end position="389"/>
    </location>
</feature>
<dbReference type="InterPro" id="IPR036890">
    <property type="entry name" value="HATPase_C_sf"/>
</dbReference>
<dbReference type="InterPro" id="IPR003661">
    <property type="entry name" value="HisK_dim/P_dom"/>
</dbReference>
<dbReference type="SUPFAM" id="SSF47384">
    <property type="entry name" value="Homodimeric domain of signal transducing histidine kinase"/>
    <property type="match status" value="1"/>
</dbReference>
<dbReference type="CDD" id="cd00082">
    <property type="entry name" value="HisKA"/>
    <property type="match status" value="1"/>
</dbReference>
<keyword evidence="10" id="KW-0472">Membrane</keyword>
<dbReference type="Proteomes" id="UP000651085">
    <property type="component" value="Unassembled WGS sequence"/>
</dbReference>
<dbReference type="GO" id="GO:0000155">
    <property type="term" value="F:phosphorelay sensor kinase activity"/>
    <property type="evidence" value="ECO:0007669"/>
    <property type="project" value="InterPro"/>
</dbReference>
<organism evidence="12 13">
    <name type="scientific">Jilunia laotingensis</name>
    <dbReference type="NCBI Taxonomy" id="2763675"/>
    <lineage>
        <taxon>Bacteria</taxon>
        <taxon>Pseudomonadati</taxon>
        <taxon>Bacteroidota</taxon>
        <taxon>Bacteroidia</taxon>
        <taxon>Bacteroidales</taxon>
        <taxon>Bacteroidaceae</taxon>
        <taxon>Jilunia</taxon>
    </lineage>
</organism>
<evidence type="ECO:0000256" key="9">
    <source>
        <dbReference type="SAM" id="Coils"/>
    </source>
</evidence>
<dbReference type="AlphaFoldDB" id="A0A926INN2"/>
<dbReference type="FunFam" id="3.30.565.10:FF:000006">
    <property type="entry name" value="Sensor histidine kinase WalK"/>
    <property type="match status" value="1"/>
</dbReference>
<keyword evidence="10" id="KW-0812">Transmembrane</keyword>
<dbReference type="FunFam" id="1.10.287.130:FF:000002">
    <property type="entry name" value="Two-component osmosensing histidine kinase"/>
    <property type="match status" value="1"/>
</dbReference>
<evidence type="ECO:0000256" key="2">
    <source>
        <dbReference type="ARBA" id="ARBA00012438"/>
    </source>
</evidence>
<keyword evidence="7" id="KW-0067">ATP-binding</keyword>
<dbReference type="SMART" id="SM00387">
    <property type="entry name" value="HATPase_c"/>
    <property type="match status" value="1"/>
</dbReference>
<keyword evidence="6 12" id="KW-0418">Kinase</keyword>
<gene>
    <name evidence="12" type="ORF">H8744_01175</name>
</gene>
<dbReference type="InterPro" id="IPR004358">
    <property type="entry name" value="Sig_transdc_His_kin-like_C"/>
</dbReference>
<keyword evidence="10" id="KW-1133">Transmembrane helix</keyword>
<keyword evidence="5" id="KW-0547">Nucleotide-binding</keyword>
<evidence type="ECO:0000256" key="10">
    <source>
        <dbReference type="SAM" id="Phobius"/>
    </source>
</evidence>
<dbReference type="Gene3D" id="1.10.287.130">
    <property type="match status" value="1"/>
</dbReference>
<dbReference type="InterPro" id="IPR036097">
    <property type="entry name" value="HisK_dim/P_sf"/>
</dbReference>
<evidence type="ECO:0000256" key="1">
    <source>
        <dbReference type="ARBA" id="ARBA00000085"/>
    </source>
</evidence>
<dbReference type="EMBL" id="JACRTF010000001">
    <property type="protein sequence ID" value="MBC8591871.1"/>
    <property type="molecule type" value="Genomic_DNA"/>
</dbReference>
<keyword evidence="3" id="KW-0597">Phosphoprotein</keyword>
<sequence>MKHTTLLFILLFFLLLGGRTYLYASGNGGSGNEVLFINSINFNLPWAKNLYWQVHDELIKNGIRVKAESLSVPAIRTVSEVEGILNHLKEKYPLPPKLVVFIGDPAWMVCRELFDDVWKDAPVIVTNTRDILPASLDILLAHEPLTADNSVPASVWRKGYNLTYLSQVYYVKETIDLMRQLMPEMKKIAFISDDRYISDMVRSDVENTIENFYPDIELQQLSTVHITTEMLLDTLRGYDRATGLIYYSWFESHNRNDNNYLFDHLQEIISNFTHTPLFLLADEDLSKDTFAGGYYVSSGSFAQALLSLIYRVQGGEAPRDIPGVDGGIPSANLCYPVLQNFNIPVSLYPSDAIYINKPQPLLKQYQIEIVWSVSIFLLVLGAVAFYIYILKKTHHRLKEAKEEAEQANRLKSAFLANMSHEIRTPLNSIVGFSNLLPHVDSKEEMEEYIGIIENNTELLLQLINDILDMAKIEAGTYDFHETWVDVNQVMEDIERSAKLRIKNDAVTLLFDERLPQCTVYTDKNRLTQVITNFVTNAIKFTKEGSIRIGYRLKDKNTLFFYVADTGCGMSREQCNHVFDRFIKFNPFIQGTGLGLSICKMLVEKHGGRIGVDSVEGKGSTFWFTMEYDKDSSPK</sequence>
<keyword evidence="4" id="KW-0808">Transferase</keyword>
<dbReference type="Gene3D" id="3.30.565.10">
    <property type="entry name" value="Histidine kinase-like ATPase, C-terminal domain"/>
    <property type="match status" value="1"/>
</dbReference>
<dbReference type="PROSITE" id="PS50109">
    <property type="entry name" value="HIS_KIN"/>
    <property type="match status" value="1"/>
</dbReference>
<evidence type="ECO:0000256" key="7">
    <source>
        <dbReference type="ARBA" id="ARBA00022840"/>
    </source>
</evidence>
<dbReference type="InterPro" id="IPR050736">
    <property type="entry name" value="Sensor_HK_Regulatory"/>
</dbReference>
<accession>A0A926INN2</accession>
<reference evidence="12" key="1">
    <citation type="submission" date="2020-08" db="EMBL/GenBank/DDBJ databases">
        <title>Genome public.</title>
        <authorList>
            <person name="Liu C."/>
            <person name="Sun Q."/>
        </authorList>
    </citation>
    <scope>NUCLEOTIDE SEQUENCE</scope>
    <source>
        <strain evidence="12">N12</strain>
    </source>
</reference>
<dbReference type="PANTHER" id="PTHR43711">
    <property type="entry name" value="TWO-COMPONENT HISTIDINE KINASE"/>
    <property type="match status" value="1"/>
</dbReference>
<dbReference type="SUPFAM" id="SSF55874">
    <property type="entry name" value="ATPase domain of HSP90 chaperone/DNA topoisomerase II/histidine kinase"/>
    <property type="match status" value="1"/>
</dbReference>
<keyword evidence="9" id="KW-0175">Coiled coil</keyword>
<comment type="catalytic activity">
    <reaction evidence="1">
        <text>ATP + protein L-histidine = ADP + protein N-phospho-L-histidine.</text>
        <dbReference type="EC" id="2.7.13.3"/>
    </reaction>
</comment>
<evidence type="ECO:0000313" key="13">
    <source>
        <dbReference type="Proteomes" id="UP000651085"/>
    </source>
</evidence>
<dbReference type="GO" id="GO:0005524">
    <property type="term" value="F:ATP binding"/>
    <property type="evidence" value="ECO:0007669"/>
    <property type="project" value="UniProtKB-KW"/>
</dbReference>
<dbReference type="InterPro" id="IPR005467">
    <property type="entry name" value="His_kinase_dom"/>
</dbReference>
<evidence type="ECO:0000256" key="4">
    <source>
        <dbReference type="ARBA" id="ARBA00022679"/>
    </source>
</evidence>
<proteinExistence type="predicted"/>
<name>A0A926INN2_9BACT</name>
<dbReference type="SMART" id="SM00388">
    <property type="entry name" value="HisKA"/>
    <property type="match status" value="1"/>
</dbReference>
<feature type="domain" description="Histidine kinase" evidence="11">
    <location>
        <begin position="417"/>
        <end position="629"/>
    </location>
</feature>
<evidence type="ECO:0000259" key="11">
    <source>
        <dbReference type="PROSITE" id="PS50109"/>
    </source>
</evidence>
<dbReference type="PANTHER" id="PTHR43711:SF31">
    <property type="entry name" value="HISTIDINE KINASE"/>
    <property type="match status" value="1"/>
</dbReference>
<feature type="coiled-coil region" evidence="9">
    <location>
        <begin position="390"/>
        <end position="417"/>
    </location>
</feature>
<dbReference type="EC" id="2.7.13.3" evidence="2"/>
<protein>
    <recommendedName>
        <fullName evidence="2">histidine kinase</fullName>
        <ecNumber evidence="2">2.7.13.3</ecNumber>
    </recommendedName>
</protein>
<dbReference type="RefSeq" id="WP_262433088.1">
    <property type="nucleotide sequence ID" value="NZ_JACRTF010000001.1"/>
</dbReference>
<evidence type="ECO:0000313" key="12">
    <source>
        <dbReference type="EMBL" id="MBC8591871.1"/>
    </source>
</evidence>
<dbReference type="Pfam" id="PF02518">
    <property type="entry name" value="HATPase_c"/>
    <property type="match status" value="1"/>
</dbReference>
<keyword evidence="13" id="KW-1185">Reference proteome</keyword>
<comment type="caution">
    <text evidence="12">The sequence shown here is derived from an EMBL/GenBank/DDBJ whole genome shotgun (WGS) entry which is preliminary data.</text>
</comment>
<keyword evidence="8" id="KW-0902">Two-component regulatory system</keyword>
<evidence type="ECO:0000256" key="6">
    <source>
        <dbReference type="ARBA" id="ARBA00022777"/>
    </source>
</evidence>
<dbReference type="PRINTS" id="PR00344">
    <property type="entry name" value="BCTRLSENSOR"/>
</dbReference>
<dbReference type="InterPro" id="IPR003594">
    <property type="entry name" value="HATPase_dom"/>
</dbReference>
<evidence type="ECO:0000256" key="8">
    <source>
        <dbReference type="ARBA" id="ARBA00023012"/>
    </source>
</evidence>